<organism evidence="8 9">
    <name type="scientific">Acetomicrobium mobile (strain ATCC BAA-54 / DSM 13181 / JCM 12221 / NGA)</name>
    <name type="common">Anaerobaculum mobile</name>
    <dbReference type="NCBI Taxonomy" id="891968"/>
    <lineage>
        <taxon>Bacteria</taxon>
        <taxon>Thermotogati</taxon>
        <taxon>Synergistota</taxon>
        <taxon>Synergistia</taxon>
        <taxon>Synergistales</taxon>
        <taxon>Acetomicrobiaceae</taxon>
        <taxon>Acetomicrobium</taxon>
    </lineage>
</organism>
<dbReference type="GO" id="GO:0005886">
    <property type="term" value="C:plasma membrane"/>
    <property type="evidence" value="ECO:0007669"/>
    <property type="project" value="UniProtKB-SubCell"/>
</dbReference>
<dbReference type="eggNOG" id="COG0697">
    <property type="taxonomic scope" value="Bacteria"/>
</dbReference>
<proteinExistence type="predicted"/>
<sequence precursor="true">MFEPKSKKAVLLADAALFVAAMFWGSGFGVTNWLLKFMSPLWLLSVRFMLSAGILALIFRSRLPLLSRRDVFLGFLLGSLLASTFIAHIFGLLFTTPGKQSFIAGSNVVMVPFIYALIYRKMPSLIATAGAFLTTAGLLIMAFTPGMSFNFGDYLSLLLAFGCALHVLFVGNLSRKMDPIALTVVQITAASLILTVLALFLEPLPPFGKVPSKAWLGILYVAVFVTVIPFLIQTVAQRYSPEIHAAVLLSLESPSGYMFAYLIGEELINFQVILGGMVVFAGVVLTELEAFLTKKFHHSSHEDAMTLCDINGSRDR</sequence>
<keyword evidence="3 6" id="KW-0812">Transmembrane</keyword>
<evidence type="ECO:0000256" key="6">
    <source>
        <dbReference type="SAM" id="Phobius"/>
    </source>
</evidence>
<dbReference type="KEGG" id="amo:Anamo_1033"/>
<feature type="transmembrane region" description="Helical" evidence="6">
    <location>
        <begin position="180"/>
        <end position="201"/>
    </location>
</feature>
<dbReference type="InterPro" id="IPR037185">
    <property type="entry name" value="EmrE-like"/>
</dbReference>
<keyword evidence="5 6" id="KW-0472">Membrane</keyword>
<dbReference type="InterPro" id="IPR051258">
    <property type="entry name" value="Diverse_Substrate_Transporter"/>
</dbReference>
<gene>
    <name evidence="8" type="ordered locus">Anamo_1033</name>
</gene>
<feature type="transmembrane region" description="Helical" evidence="6">
    <location>
        <begin position="71"/>
        <end position="94"/>
    </location>
</feature>
<evidence type="ECO:0000313" key="9">
    <source>
        <dbReference type="Proteomes" id="UP000006061"/>
    </source>
</evidence>
<accession>I4BWK1</accession>
<evidence type="ECO:0000259" key="7">
    <source>
        <dbReference type="Pfam" id="PF00892"/>
    </source>
</evidence>
<dbReference type="PANTHER" id="PTHR42920:SF5">
    <property type="entry name" value="EAMA DOMAIN-CONTAINING PROTEIN"/>
    <property type="match status" value="1"/>
</dbReference>
<feature type="transmembrane region" description="Helical" evidence="6">
    <location>
        <begin position="270"/>
        <end position="292"/>
    </location>
</feature>
<dbReference type="Pfam" id="PF00892">
    <property type="entry name" value="EamA"/>
    <property type="match status" value="2"/>
</dbReference>
<evidence type="ECO:0000256" key="4">
    <source>
        <dbReference type="ARBA" id="ARBA00022989"/>
    </source>
</evidence>
<dbReference type="HOGENOM" id="CLU_033863_21_3_0"/>
<keyword evidence="9" id="KW-1185">Reference proteome</keyword>
<evidence type="ECO:0000256" key="5">
    <source>
        <dbReference type="ARBA" id="ARBA00023136"/>
    </source>
</evidence>
<dbReference type="PATRIC" id="fig|891968.3.peg.1015"/>
<evidence type="ECO:0000313" key="8">
    <source>
        <dbReference type="EMBL" id="AFM21658.1"/>
    </source>
</evidence>
<protein>
    <submittedName>
        <fullName evidence="8">DMT(Drug/metabolite transporter) superfamily permease</fullName>
    </submittedName>
</protein>
<feature type="transmembrane region" description="Helical" evidence="6">
    <location>
        <begin position="154"/>
        <end position="173"/>
    </location>
</feature>
<feature type="domain" description="EamA" evidence="7">
    <location>
        <begin position="151"/>
        <end position="286"/>
    </location>
</feature>
<keyword evidence="2" id="KW-1003">Cell membrane</keyword>
<feature type="transmembrane region" description="Helical" evidence="6">
    <location>
        <begin position="100"/>
        <end position="118"/>
    </location>
</feature>
<dbReference type="STRING" id="891968.Anamo_1033"/>
<reference evidence="9" key="1">
    <citation type="journal article" date="2013" name="Stand. Genomic Sci.">
        <title>Complete genome sequence of the moderate thermophile Anaerobaculum mobile type strain (NGA(T)).</title>
        <authorList>
            <person name="Mavromatis K."/>
            <person name="Stackebrandt E."/>
            <person name="Held B."/>
            <person name="Lapidus A."/>
            <person name="Nolan M."/>
            <person name="Lucas S."/>
            <person name="Hammon N."/>
            <person name="Deshpande S."/>
            <person name="Cheng J.F."/>
            <person name="Tapia R."/>
            <person name="Goodwin L.A."/>
            <person name="Pitluck S."/>
            <person name="Liolios K."/>
            <person name="Pagani I."/>
            <person name="Ivanova N."/>
            <person name="Mikhailova N."/>
            <person name="Huntemann M."/>
            <person name="Pati A."/>
            <person name="Chen A."/>
            <person name="Palaniappan K."/>
            <person name="Land M."/>
            <person name="Rohde M."/>
            <person name="Spring S."/>
            <person name="Goker M."/>
            <person name="Woyke T."/>
            <person name="Detter J.C."/>
            <person name="Bristow J."/>
            <person name="Eisen J.A."/>
            <person name="Markowitz V."/>
            <person name="Hugenholtz P."/>
            <person name="Klenk H.P."/>
            <person name="Kyrpides N.C."/>
        </authorList>
    </citation>
    <scope>NUCLEOTIDE SEQUENCE</scope>
    <source>
        <strain evidence="9">ATCC BAA-54 / DSM 13181 / NGA</strain>
    </source>
</reference>
<dbReference type="SUPFAM" id="SSF103481">
    <property type="entry name" value="Multidrug resistance efflux transporter EmrE"/>
    <property type="match status" value="1"/>
</dbReference>
<dbReference type="EMBL" id="CP003198">
    <property type="protein sequence ID" value="AFM21658.1"/>
    <property type="molecule type" value="Genomic_DNA"/>
</dbReference>
<name>I4BWK1_ACEMN</name>
<feature type="transmembrane region" description="Helical" evidence="6">
    <location>
        <begin position="12"/>
        <end position="35"/>
    </location>
</feature>
<feature type="transmembrane region" description="Helical" evidence="6">
    <location>
        <begin position="125"/>
        <end position="148"/>
    </location>
</feature>
<evidence type="ECO:0000256" key="3">
    <source>
        <dbReference type="ARBA" id="ARBA00022692"/>
    </source>
</evidence>
<dbReference type="InterPro" id="IPR000620">
    <property type="entry name" value="EamA_dom"/>
</dbReference>
<dbReference type="Proteomes" id="UP000006061">
    <property type="component" value="Chromosome"/>
</dbReference>
<feature type="transmembrane region" description="Helical" evidence="6">
    <location>
        <begin position="213"/>
        <end position="232"/>
    </location>
</feature>
<comment type="subcellular location">
    <subcellularLocation>
        <location evidence="1">Cell membrane</location>
        <topology evidence="1">Multi-pass membrane protein</topology>
    </subcellularLocation>
</comment>
<evidence type="ECO:0000256" key="1">
    <source>
        <dbReference type="ARBA" id="ARBA00004651"/>
    </source>
</evidence>
<feature type="transmembrane region" description="Helical" evidence="6">
    <location>
        <begin position="41"/>
        <end position="59"/>
    </location>
</feature>
<feature type="domain" description="EamA" evidence="7">
    <location>
        <begin position="13"/>
        <end position="142"/>
    </location>
</feature>
<dbReference type="AlphaFoldDB" id="I4BWK1"/>
<keyword evidence="4 6" id="KW-1133">Transmembrane helix</keyword>
<evidence type="ECO:0000256" key="2">
    <source>
        <dbReference type="ARBA" id="ARBA00022475"/>
    </source>
</evidence>
<dbReference type="PANTHER" id="PTHR42920">
    <property type="entry name" value="OS03G0707200 PROTEIN-RELATED"/>
    <property type="match status" value="1"/>
</dbReference>